<evidence type="ECO:0000259" key="12">
    <source>
        <dbReference type="Pfam" id="PF16192"/>
    </source>
</evidence>
<dbReference type="Pfam" id="PF16192">
    <property type="entry name" value="PMT_4TMC"/>
    <property type="match status" value="1"/>
</dbReference>
<comment type="similarity">
    <text evidence="3 10">Belongs to the glycosyltransferase 39 family.</text>
</comment>
<feature type="transmembrane region" description="Helical" evidence="10">
    <location>
        <begin position="396"/>
        <end position="414"/>
    </location>
</feature>
<dbReference type="InterPro" id="IPR003342">
    <property type="entry name" value="ArnT-like_N"/>
</dbReference>
<evidence type="ECO:0000256" key="6">
    <source>
        <dbReference type="ARBA" id="ARBA00022692"/>
    </source>
</evidence>
<feature type="transmembrane region" description="Helical" evidence="10">
    <location>
        <begin position="182"/>
        <end position="200"/>
    </location>
</feature>
<feature type="transmembrane region" description="Helical" evidence="10">
    <location>
        <begin position="421"/>
        <end position="437"/>
    </location>
</feature>
<feature type="transmembrane region" description="Helical" evidence="10">
    <location>
        <begin position="443"/>
        <end position="465"/>
    </location>
</feature>
<comment type="caution">
    <text evidence="13">The sequence shown here is derived from an EMBL/GenBank/DDBJ whole genome shotgun (WGS) entry which is preliminary data.</text>
</comment>
<evidence type="ECO:0000256" key="3">
    <source>
        <dbReference type="ARBA" id="ARBA00007222"/>
    </source>
</evidence>
<protein>
    <recommendedName>
        <fullName evidence="9 10">Polyprenol-phosphate-mannose--protein mannosyltransferase</fullName>
        <ecNumber evidence="10">2.4.1.-</ecNumber>
    </recommendedName>
</protein>
<dbReference type="PANTHER" id="PTHR10050">
    <property type="entry name" value="DOLICHYL-PHOSPHATE-MANNOSE--PROTEIN MANNOSYLTRANSFERASE"/>
    <property type="match status" value="1"/>
</dbReference>
<feature type="transmembrane region" description="Helical" evidence="10">
    <location>
        <begin position="283"/>
        <end position="305"/>
    </location>
</feature>
<evidence type="ECO:0000256" key="5">
    <source>
        <dbReference type="ARBA" id="ARBA00022679"/>
    </source>
</evidence>
<name>A0ABP4GWA3_9ACTN</name>
<dbReference type="EMBL" id="BAAALF010000055">
    <property type="protein sequence ID" value="GAA1241069.1"/>
    <property type="molecule type" value="Genomic_DNA"/>
</dbReference>
<keyword evidence="10" id="KW-1003">Cell membrane</keyword>
<feature type="transmembrane region" description="Helical" evidence="10">
    <location>
        <begin position="36"/>
        <end position="53"/>
    </location>
</feature>
<dbReference type="RefSeq" id="WP_344442577.1">
    <property type="nucleotide sequence ID" value="NZ_BAAALF010000055.1"/>
</dbReference>
<organism evidence="13 14">
    <name type="scientific">Kitasatospora nipponensis</name>
    <dbReference type="NCBI Taxonomy" id="258049"/>
    <lineage>
        <taxon>Bacteria</taxon>
        <taxon>Bacillati</taxon>
        <taxon>Actinomycetota</taxon>
        <taxon>Actinomycetes</taxon>
        <taxon>Kitasatosporales</taxon>
        <taxon>Streptomycetaceae</taxon>
        <taxon>Kitasatospora</taxon>
    </lineage>
</organism>
<keyword evidence="8 10" id="KW-0472">Membrane</keyword>
<proteinExistence type="inferred from homology"/>
<keyword evidence="14" id="KW-1185">Reference proteome</keyword>
<evidence type="ECO:0000256" key="7">
    <source>
        <dbReference type="ARBA" id="ARBA00022989"/>
    </source>
</evidence>
<feature type="domain" description="Protein O-mannosyl-transferase C-terminal four TM" evidence="12">
    <location>
        <begin position="328"/>
        <end position="520"/>
    </location>
</feature>
<feature type="transmembrane region" description="Helical" evidence="10">
    <location>
        <begin position="130"/>
        <end position="148"/>
    </location>
</feature>
<keyword evidence="7 10" id="KW-1133">Transmembrane helix</keyword>
<sequence>MADTAVTERPAVPTRTPPDVLHLLNRRAPWLLRHSGWLGPIAVALFAGVLRFWNLGYPNAFVFDETYYPKDAWSLLQQGYEGSWASDANEQILGVPQHIPLGPAPAFVAHPPLGKWVIGLGEYVFGLHPFGWRVMVALLGTLSVLMLARIGRRLFGSTLIGCTAALLMSVDGLHFVMSRTGLLDGVLMFFVLGAFGCLLIDRDRSRAHLAAAVADGADADLVRLGLRPWRLAAGLLLGAACSVKWNGAQILAAFGLLTVLWDQAGRRAAGARRPLRSMLRRDALPAFASLVLVGAGTYLASWSGWFATTGGYDRNWAEHRSGPGPAAFRSWWHYQSEMWHFNTTLTTPHTYQSNPWSWLVQGRPVSMYWQTVPTGQQGCTAPGGCTTQILALGTPFFWWTACFALLYVLWRWFFRRDWRSGAVLCAVAAVYLPWFGFQERTIFSFYMVVLVPFLALAVAQMLGALLGPPGCPPRRRLVGGVAAGAIVLAVMGCFLFFLPLYTAQVIPMTDWQDRMWFVSWI</sequence>
<evidence type="ECO:0000256" key="1">
    <source>
        <dbReference type="ARBA" id="ARBA00004127"/>
    </source>
</evidence>
<evidence type="ECO:0000256" key="8">
    <source>
        <dbReference type="ARBA" id="ARBA00023136"/>
    </source>
</evidence>
<evidence type="ECO:0000256" key="2">
    <source>
        <dbReference type="ARBA" id="ARBA00004922"/>
    </source>
</evidence>
<dbReference type="InterPro" id="IPR032421">
    <property type="entry name" value="PMT_4TMC"/>
</dbReference>
<dbReference type="InterPro" id="IPR027005">
    <property type="entry name" value="PMT-like"/>
</dbReference>
<reference evidence="14" key="1">
    <citation type="journal article" date="2019" name="Int. J. Syst. Evol. Microbiol.">
        <title>The Global Catalogue of Microorganisms (GCM) 10K type strain sequencing project: providing services to taxonomists for standard genome sequencing and annotation.</title>
        <authorList>
            <consortium name="The Broad Institute Genomics Platform"/>
            <consortium name="The Broad Institute Genome Sequencing Center for Infectious Disease"/>
            <person name="Wu L."/>
            <person name="Ma J."/>
        </authorList>
    </citation>
    <scope>NUCLEOTIDE SEQUENCE [LARGE SCALE GENOMIC DNA]</scope>
    <source>
        <strain evidence="14">JCM 13004</strain>
    </source>
</reference>
<comment type="subcellular location">
    <subcellularLocation>
        <location evidence="10">Cell membrane</location>
    </subcellularLocation>
    <subcellularLocation>
        <location evidence="1">Endomembrane system</location>
        <topology evidence="1">Multi-pass membrane protein</topology>
    </subcellularLocation>
</comment>
<evidence type="ECO:0000256" key="10">
    <source>
        <dbReference type="RuleBase" id="RU367007"/>
    </source>
</evidence>
<evidence type="ECO:0000313" key="13">
    <source>
        <dbReference type="EMBL" id="GAA1241069.1"/>
    </source>
</evidence>
<feature type="transmembrane region" description="Helical" evidence="10">
    <location>
        <begin position="155"/>
        <end position="176"/>
    </location>
</feature>
<keyword evidence="4 10" id="KW-0328">Glycosyltransferase</keyword>
<dbReference type="Proteomes" id="UP001500037">
    <property type="component" value="Unassembled WGS sequence"/>
</dbReference>
<feature type="domain" description="ArnT-like N-terminal" evidence="11">
    <location>
        <begin position="43"/>
        <end position="259"/>
    </location>
</feature>
<evidence type="ECO:0000259" key="11">
    <source>
        <dbReference type="Pfam" id="PF02366"/>
    </source>
</evidence>
<comment type="function">
    <text evidence="10">Protein O-mannosyltransferase that catalyzes the transfer of a single mannose residue from a polyprenol phospho-mannosyl lipidic donor to the hydroxyl group of selected serine and threonine residues in acceptor proteins.</text>
</comment>
<comment type="pathway">
    <text evidence="2 10">Protein modification; protein glycosylation.</text>
</comment>
<evidence type="ECO:0000256" key="9">
    <source>
        <dbReference type="ARBA" id="ARBA00093617"/>
    </source>
</evidence>
<evidence type="ECO:0000313" key="14">
    <source>
        <dbReference type="Proteomes" id="UP001500037"/>
    </source>
</evidence>
<dbReference type="EC" id="2.4.1.-" evidence="10"/>
<accession>A0ABP4GWA3</accession>
<dbReference type="PANTHER" id="PTHR10050:SF46">
    <property type="entry name" value="PROTEIN O-MANNOSYL-TRANSFERASE 2"/>
    <property type="match status" value="1"/>
</dbReference>
<evidence type="ECO:0000256" key="4">
    <source>
        <dbReference type="ARBA" id="ARBA00022676"/>
    </source>
</evidence>
<dbReference type="Pfam" id="PF02366">
    <property type="entry name" value="PMT"/>
    <property type="match status" value="1"/>
</dbReference>
<keyword evidence="6 10" id="KW-0812">Transmembrane</keyword>
<keyword evidence="5 10" id="KW-0808">Transferase</keyword>
<feature type="transmembrane region" description="Helical" evidence="10">
    <location>
        <begin position="477"/>
        <end position="501"/>
    </location>
</feature>
<gene>
    <name evidence="13" type="ORF">GCM10009665_34880</name>
</gene>